<dbReference type="AlphaFoldDB" id="Q1INK3"/>
<evidence type="ECO:0000313" key="1">
    <source>
        <dbReference type="EMBL" id="ABF41547.1"/>
    </source>
</evidence>
<accession>Q1INK3</accession>
<dbReference type="HOGENOM" id="CLU_179944_0_0_0"/>
<dbReference type="Proteomes" id="UP000002432">
    <property type="component" value="Chromosome"/>
</dbReference>
<keyword evidence="2" id="KW-1185">Reference proteome</keyword>
<dbReference type="KEGG" id="aba:Acid345_2546"/>
<organism evidence="1 2">
    <name type="scientific">Koribacter versatilis (strain Ellin345)</name>
    <dbReference type="NCBI Taxonomy" id="204669"/>
    <lineage>
        <taxon>Bacteria</taxon>
        <taxon>Pseudomonadati</taxon>
        <taxon>Acidobacteriota</taxon>
        <taxon>Terriglobia</taxon>
        <taxon>Terriglobales</taxon>
        <taxon>Candidatus Korobacteraceae</taxon>
        <taxon>Candidatus Korobacter</taxon>
    </lineage>
</organism>
<proteinExistence type="predicted"/>
<dbReference type="EnsemblBacteria" id="ABF41547">
    <property type="protein sequence ID" value="ABF41547"/>
    <property type="gene ID" value="Acid345_2546"/>
</dbReference>
<gene>
    <name evidence="1" type="ordered locus">Acid345_2546</name>
</gene>
<sequence>MRYSSFTMKRLVLRVGIGVALALGPVGAVDLATFYARKAMGRNVYDTVAVDVVDVIPQKGNKAEYVPQGVQNVSCVRSLLPHENQHPCWYVRRNAVQEVKY</sequence>
<protein>
    <submittedName>
        <fullName evidence="1">Uncharacterized protein</fullName>
    </submittedName>
</protein>
<dbReference type="STRING" id="204669.Acid345_2546"/>
<name>Q1INK3_KORVE</name>
<evidence type="ECO:0000313" key="2">
    <source>
        <dbReference type="Proteomes" id="UP000002432"/>
    </source>
</evidence>
<dbReference type="EMBL" id="CP000360">
    <property type="protein sequence ID" value="ABF41547.1"/>
    <property type="molecule type" value="Genomic_DNA"/>
</dbReference>
<reference evidence="1 2" key="1">
    <citation type="journal article" date="2009" name="Appl. Environ. Microbiol.">
        <title>Three genomes from the phylum Acidobacteria provide insight into the lifestyles of these microorganisms in soils.</title>
        <authorList>
            <person name="Ward N.L."/>
            <person name="Challacombe J.F."/>
            <person name="Janssen P.H."/>
            <person name="Henrissat B."/>
            <person name="Coutinho P.M."/>
            <person name="Wu M."/>
            <person name="Xie G."/>
            <person name="Haft D.H."/>
            <person name="Sait M."/>
            <person name="Badger J."/>
            <person name="Barabote R.D."/>
            <person name="Bradley B."/>
            <person name="Brettin T.S."/>
            <person name="Brinkac L.M."/>
            <person name="Bruce D."/>
            <person name="Creasy T."/>
            <person name="Daugherty S.C."/>
            <person name="Davidsen T.M."/>
            <person name="DeBoy R.T."/>
            <person name="Detter J.C."/>
            <person name="Dodson R.J."/>
            <person name="Durkin A.S."/>
            <person name="Ganapathy A."/>
            <person name="Gwinn-Giglio M."/>
            <person name="Han C.S."/>
            <person name="Khouri H."/>
            <person name="Kiss H."/>
            <person name="Kothari S.P."/>
            <person name="Madupu R."/>
            <person name="Nelson K.E."/>
            <person name="Nelson W.C."/>
            <person name="Paulsen I."/>
            <person name="Penn K."/>
            <person name="Ren Q."/>
            <person name="Rosovitz M.J."/>
            <person name="Selengut J.D."/>
            <person name="Shrivastava S."/>
            <person name="Sullivan S.A."/>
            <person name="Tapia R."/>
            <person name="Thompson L.S."/>
            <person name="Watkins K.L."/>
            <person name="Yang Q."/>
            <person name="Yu C."/>
            <person name="Zafar N."/>
            <person name="Zhou L."/>
            <person name="Kuske C.R."/>
        </authorList>
    </citation>
    <scope>NUCLEOTIDE SEQUENCE [LARGE SCALE GENOMIC DNA]</scope>
    <source>
        <strain evidence="1 2">Ellin345</strain>
    </source>
</reference>